<dbReference type="InterPro" id="IPR004843">
    <property type="entry name" value="Calcineurin-like_PHP"/>
</dbReference>
<feature type="domain" description="Serine/threonine specific protein phosphatases" evidence="9">
    <location>
        <begin position="136"/>
        <end position="141"/>
    </location>
</feature>
<dbReference type="PROSITE" id="PS00125">
    <property type="entry name" value="SER_THR_PHOSPHATASE"/>
    <property type="match status" value="1"/>
</dbReference>
<evidence type="ECO:0000256" key="8">
    <source>
        <dbReference type="RuleBase" id="RU004273"/>
    </source>
</evidence>
<evidence type="ECO:0000259" key="9">
    <source>
        <dbReference type="PROSITE" id="PS00125"/>
    </source>
</evidence>
<keyword evidence="11" id="KW-1185">Reference proteome</keyword>
<dbReference type="Gene3D" id="3.60.21.10">
    <property type="match status" value="1"/>
</dbReference>
<keyword evidence="3 8" id="KW-0378">Hydrolase</keyword>
<comment type="cofactor">
    <cofactor evidence="1">
        <name>Mn(2+)</name>
        <dbReference type="ChEBI" id="CHEBI:29035"/>
    </cofactor>
</comment>
<dbReference type="SUPFAM" id="SSF56300">
    <property type="entry name" value="Metallo-dependent phosphatases"/>
    <property type="match status" value="1"/>
</dbReference>
<evidence type="ECO:0000256" key="1">
    <source>
        <dbReference type="ARBA" id="ARBA00001936"/>
    </source>
</evidence>
<evidence type="ECO:0000256" key="7">
    <source>
        <dbReference type="ARBA" id="ARBA00048336"/>
    </source>
</evidence>
<comment type="caution">
    <text evidence="10">The sequence shown here is derived from an EMBL/GenBank/DDBJ whole genome shotgun (WGS) entry which is preliminary data.</text>
</comment>
<protein>
    <recommendedName>
        <fullName evidence="8">Serine/threonine-protein phosphatase</fullName>
        <ecNumber evidence="8">3.1.3.16</ecNumber>
    </recommendedName>
</protein>
<sequence>MHPKRKTEIDSLFKISAMRFQGPYLSDSEDPLERIIAKFWNSELPSITEMQDIIENSTKLFLKEPNVLDLYPPIILCGDVHGHFYDLLEIFRIGGLPPASRYLFLGDYVDRGDKGAEILMLLCALKLKYPQNIYLIRGNHESGNVTSYYGFRDEILVKFRSQFLYKAYESLFNSLPLSATINKKIFCVHGGLSPLIKTIDDIAKIDRFTDIPDSGALCHLVWNDPTDDDCMFAESRRNVGYCFGIRATKEFMKVNNVNLIIRAHEMKQEGFEYCHENHVLTIFSAPNYDIDDDNVPNKGALMVIDENMGKNIIKFGQAPSSETKWERLRYFVY</sequence>
<keyword evidence="2" id="KW-0479">Metal-binding</keyword>
<evidence type="ECO:0000256" key="5">
    <source>
        <dbReference type="ARBA" id="ARBA00023211"/>
    </source>
</evidence>
<dbReference type="PANTHER" id="PTHR11668">
    <property type="entry name" value="SERINE/THREONINE PROTEIN PHOSPHATASE"/>
    <property type="match status" value="1"/>
</dbReference>
<evidence type="ECO:0000313" key="10">
    <source>
        <dbReference type="EMBL" id="KAK8889859.1"/>
    </source>
</evidence>
<keyword evidence="5" id="KW-0464">Manganese</keyword>
<keyword evidence="4" id="KW-0904">Protein phosphatase</keyword>
<dbReference type="EC" id="3.1.3.16" evidence="8"/>
<proteinExistence type="inferred from homology"/>
<comment type="similarity">
    <text evidence="8">Belongs to the PPP phosphatase family.</text>
</comment>
<evidence type="ECO:0000256" key="2">
    <source>
        <dbReference type="ARBA" id="ARBA00022723"/>
    </source>
</evidence>
<organism evidence="10 11">
    <name type="scientific">Tritrichomonas musculus</name>
    <dbReference type="NCBI Taxonomy" id="1915356"/>
    <lineage>
        <taxon>Eukaryota</taxon>
        <taxon>Metamonada</taxon>
        <taxon>Parabasalia</taxon>
        <taxon>Tritrichomonadida</taxon>
        <taxon>Tritrichomonadidae</taxon>
        <taxon>Tritrichomonas</taxon>
    </lineage>
</organism>
<comment type="catalytic activity">
    <reaction evidence="6">
        <text>O-phospho-L-seryl-[protein] + H2O = L-seryl-[protein] + phosphate</text>
        <dbReference type="Rhea" id="RHEA:20629"/>
        <dbReference type="Rhea" id="RHEA-COMP:9863"/>
        <dbReference type="Rhea" id="RHEA-COMP:11604"/>
        <dbReference type="ChEBI" id="CHEBI:15377"/>
        <dbReference type="ChEBI" id="CHEBI:29999"/>
        <dbReference type="ChEBI" id="CHEBI:43474"/>
        <dbReference type="ChEBI" id="CHEBI:83421"/>
        <dbReference type="EC" id="3.1.3.16"/>
    </reaction>
</comment>
<comment type="catalytic activity">
    <reaction evidence="7 8">
        <text>O-phospho-L-threonyl-[protein] + H2O = L-threonyl-[protein] + phosphate</text>
        <dbReference type="Rhea" id="RHEA:47004"/>
        <dbReference type="Rhea" id="RHEA-COMP:11060"/>
        <dbReference type="Rhea" id="RHEA-COMP:11605"/>
        <dbReference type="ChEBI" id="CHEBI:15377"/>
        <dbReference type="ChEBI" id="CHEBI:30013"/>
        <dbReference type="ChEBI" id="CHEBI:43474"/>
        <dbReference type="ChEBI" id="CHEBI:61977"/>
        <dbReference type="EC" id="3.1.3.16"/>
    </reaction>
</comment>
<reference evidence="10 11" key="1">
    <citation type="submission" date="2024-04" db="EMBL/GenBank/DDBJ databases">
        <title>Tritrichomonas musculus Genome.</title>
        <authorList>
            <person name="Alves-Ferreira E."/>
            <person name="Grigg M."/>
            <person name="Lorenzi H."/>
            <person name="Galac M."/>
        </authorList>
    </citation>
    <scope>NUCLEOTIDE SEQUENCE [LARGE SCALE GENOMIC DNA]</scope>
    <source>
        <strain evidence="10 11">EAF2021</strain>
    </source>
</reference>
<dbReference type="Proteomes" id="UP001470230">
    <property type="component" value="Unassembled WGS sequence"/>
</dbReference>
<gene>
    <name evidence="10" type="ORF">M9Y10_034613</name>
</gene>
<dbReference type="InterPro" id="IPR006186">
    <property type="entry name" value="Ser/Thr-sp_prot-phosphatase"/>
</dbReference>
<dbReference type="PANTHER" id="PTHR11668:SF300">
    <property type="entry name" value="SERINE_THREONINE-PROTEIN PHOSPHATASE"/>
    <property type="match status" value="1"/>
</dbReference>
<dbReference type="InterPro" id="IPR050341">
    <property type="entry name" value="PP1_catalytic_subunit"/>
</dbReference>
<dbReference type="InterPro" id="IPR029052">
    <property type="entry name" value="Metallo-depent_PP-like"/>
</dbReference>
<dbReference type="EMBL" id="JAPFFF010000005">
    <property type="protein sequence ID" value="KAK8889859.1"/>
    <property type="molecule type" value="Genomic_DNA"/>
</dbReference>
<dbReference type="PRINTS" id="PR00114">
    <property type="entry name" value="STPHPHTASE"/>
</dbReference>
<name>A0ABR2KFG6_9EUKA</name>
<evidence type="ECO:0000256" key="6">
    <source>
        <dbReference type="ARBA" id="ARBA00047761"/>
    </source>
</evidence>
<evidence type="ECO:0000256" key="4">
    <source>
        <dbReference type="ARBA" id="ARBA00022912"/>
    </source>
</evidence>
<dbReference type="Pfam" id="PF00149">
    <property type="entry name" value="Metallophos"/>
    <property type="match status" value="1"/>
</dbReference>
<accession>A0ABR2KFG6</accession>
<evidence type="ECO:0000256" key="3">
    <source>
        <dbReference type="ARBA" id="ARBA00022801"/>
    </source>
</evidence>
<evidence type="ECO:0000313" key="11">
    <source>
        <dbReference type="Proteomes" id="UP001470230"/>
    </source>
</evidence>
<dbReference type="SMART" id="SM00156">
    <property type="entry name" value="PP2Ac"/>
    <property type="match status" value="1"/>
</dbReference>